<evidence type="ECO:0000313" key="9">
    <source>
        <dbReference type="EMBL" id="MCL6269073.1"/>
    </source>
</evidence>
<dbReference type="InterPro" id="IPR051906">
    <property type="entry name" value="TolC-like"/>
</dbReference>
<dbReference type="Gene3D" id="1.20.1600.10">
    <property type="entry name" value="Outer membrane efflux proteins (OEP)"/>
    <property type="match status" value="1"/>
</dbReference>
<feature type="chain" id="PRO_5046073889" evidence="8">
    <location>
        <begin position="24"/>
        <end position="453"/>
    </location>
</feature>
<dbReference type="PANTHER" id="PTHR30026">
    <property type="entry name" value="OUTER MEMBRANE PROTEIN TOLC"/>
    <property type="match status" value="1"/>
</dbReference>
<keyword evidence="10" id="KW-1185">Reference proteome</keyword>
<dbReference type="Pfam" id="PF02321">
    <property type="entry name" value="OEP"/>
    <property type="match status" value="2"/>
</dbReference>
<comment type="caution">
    <text evidence="9">The sequence shown here is derived from an EMBL/GenBank/DDBJ whole genome shotgun (WGS) entry which is preliminary data.</text>
</comment>
<reference evidence="9 10" key="1">
    <citation type="submission" date="2022-05" db="EMBL/GenBank/DDBJ databases">
        <authorList>
            <person name="Park J.-S."/>
        </authorList>
    </citation>
    <scope>NUCLEOTIDE SEQUENCE [LARGE SCALE GENOMIC DNA]</scope>
    <source>
        <strain evidence="9 10">2012CJ34-2</strain>
    </source>
</reference>
<dbReference type="InterPro" id="IPR003423">
    <property type="entry name" value="OMP_efflux"/>
</dbReference>
<protein>
    <submittedName>
        <fullName evidence="9">TolC family outer membrane protein</fullName>
    </submittedName>
</protein>
<evidence type="ECO:0000256" key="3">
    <source>
        <dbReference type="ARBA" id="ARBA00022448"/>
    </source>
</evidence>
<proteinExistence type="inferred from homology"/>
<comment type="subcellular location">
    <subcellularLocation>
        <location evidence="1">Cell outer membrane</location>
    </subcellularLocation>
</comment>
<organism evidence="9 10">
    <name type="scientific">Parendozoicomonas callyspongiae</name>
    <dbReference type="NCBI Taxonomy" id="2942213"/>
    <lineage>
        <taxon>Bacteria</taxon>
        <taxon>Pseudomonadati</taxon>
        <taxon>Pseudomonadota</taxon>
        <taxon>Gammaproteobacteria</taxon>
        <taxon>Oceanospirillales</taxon>
        <taxon>Endozoicomonadaceae</taxon>
        <taxon>Parendozoicomonas</taxon>
    </lineage>
</organism>
<dbReference type="InterPro" id="IPR010130">
    <property type="entry name" value="T1SS_OMP_TolC"/>
</dbReference>
<evidence type="ECO:0000256" key="5">
    <source>
        <dbReference type="ARBA" id="ARBA00022692"/>
    </source>
</evidence>
<evidence type="ECO:0000256" key="7">
    <source>
        <dbReference type="ARBA" id="ARBA00023237"/>
    </source>
</evidence>
<keyword evidence="8" id="KW-0732">Signal</keyword>
<dbReference type="NCBIfam" id="TIGR01844">
    <property type="entry name" value="type_I_sec_TolC"/>
    <property type="match status" value="1"/>
</dbReference>
<dbReference type="PANTHER" id="PTHR30026:SF22">
    <property type="entry name" value="OUTER MEMBRANE EFFLUX PROTEIN"/>
    <property type="match status" value="1"/>
</dbReference>
<evidence type="ECO:0000256" key="8">
    <source>
        <dbReference type="SAM" id="SignalP"/>
    </source>
</evidence>
<feature type="signal peptide" evidence="8">
    <location>
        <begin position="1"/>
        <end position="23"/>
    </location>
</feature>
<evidence type="ECO:0000256" key="6">
    <source>
        <dbReference type="ARBA" id="ARBA00023136"/>
    </source>
</evidence>
<accession>A0ABT0PCF6</accession>
<dbReference type="Proteomes" id="UP001203338">
    <property type="component" value="Unassembled WGS sequence"/>
</dbReference>
<keyword evidence="4" id="KW-1134">Transmembrane beta strand</keyword>
<dbReference type="SUPFAM" id="SSF56954">
    <property type="entry name" value="Outer membrane efflux proteins (OEP)"/>
    <property type="match status" value="1"/>
</dbReference>
<evidence type="ECO:0000256" key="4">
    <source>
        <dbReference type="ARBA" id="ARBA00022452"/>
    </source>
</evidence>
<evidence type="ECO:0000256" key="2">
    <source>
        <dbReference type="ARBA" id="ARBA00007613"/>
    </source>
</evidence>
<gene>
    <name evidence="9" type="ORF">M3P05_03840</name>
</gene>
<evidence type="ECO:0000256" key="1">
    <source>
        <dbReference type="ARBA" id="ARBA00004442"/>
    </source>
</evidence>
<sequence>MKRLHIKGLTLAVSLITAASAQAESLTDVVNMTLATNPDVLIRTVGADAISDELRQARAGYLPTVDLTAGVGYENSRNATTLGAYNATPQRHDKKHQNRTRREGAITARQIIFDGFATGREVDRQLARQEASEYEVCSISEDIGLQAAQAYTDVMVAEKLVENARLNAKEHERVVKLVHERGEDMGTRADIAQADSRLLLATANLISAEARLQDAKAVYHRVVGNLPSSFERPVVPPVLPSSLDEALNQASTSHPVMQITKADVDEAQAQYEASKSRFMPTFTAELGATWGKDQDAGKGTTYDHTAMLRMSYNLYNGGADKARKNQTSKLINEALEIRNRAVRQIEEEVRLAWVAVDSGTTRLKQLTAHEQNARKAVDLYNQQFDNNQRTLLDLLDSQNEYFTAGNSRLQADYDLLYSKFRLLHSEGALLKSMEATLPVENKCGLTVAQLNQE</sequence>
<name>A0ABT0PCF6_9GAMM</name>
<evidence type="ECO:0000313" key="10">
    <source>
        <dbReference type="Proteomes" id="UP001203338"/>
    </source>
</evidence>
<dbReference type="EMBL" id="JAMFLX010000004">
    <property type="protein sequence ID" value="MCL6269073.1"/>
    <property type="molecule type" value="Genomic_DNA"/>
</dbReference>
<dbReference type="RefSeq" id="WP_249697928.1">
    <property type="nucleotide sequence ID" value="NZ_JAMFLX010000004.1"/>
</dbReference>
<comment type="similarity">
    <text evidence="2">Belongs to the outer membrane factor (OMF) (TC 1.B.17) family.</text>
</comment>
<keyword evidence="3" id="KW-0813">Transport</keyword>
<keyword evidence="5" id="KW-0812">Transmembrane</keyword>
<keyword evidence="7" id="KW-0998">Cell outer membrane</keyword>
<keyword evidence="6" id="KW-0472">Membrane</keyword>